<dbReference type="EMBL" id="AP022620">
    <property type="protein sequence ID" value="BBZ76882.1"/>
    <property type="molecule type" value="Genomic_DNA"/>
</dbReference>
<keyword evidence="4" id="KW-1185">Reference proteome</keyword>
<dbReference type="Proteomes" id="UP000467249">
    <property type="component" value="Chromosome"/>
</dbReference>
<feature type="compositionally biased region" description="Low complexity" evidence="1">
    <location>
        <begin position="31"/>
        <end position="43"/>
    </location>
</feature>
<name>A0A6N4W9Z3_9MYCO</name>
<dbReference type="RefSeq" id="WP_163804278.1">
    <property type="nucleotide sequence ID" value="NZ_AP022620.1"/>
</dbReference>
<feature type="signal peptide" evidence="2">
    <location>
        <begin position="1"/>
        <end position="30"/>
    </location>
</feature>
<evidence type="ECO:0000256" key="2">
    <source>
        <dbReference type="SAM" id="SignalP"/>
    </source>
</evidence>
<gene>
    <name evidence="3" type="ORF">MANY_22190</name>
</gene>
<evidence type="ECO:0000313" key="3">
    <source>
        <dbReference type="EMBL" id="BBZ76882.1"/>
    </source>
</evidence>
<proteinExistence type="predicted"/>
<keyword evidence="2" id="KW-0732">Signal</keyword>
<protein>
    <submittedName>
        <fullName evidence="3">Uncharacterized protein</fullName>
    </submittedName>
</protein>
<accession>A0A6N4W9Z3</accession>
<evidence type="ECO:0000256" key="1">
    <source>
        <dbReference type="SAM" id="MobiDB-lite"/>
    </source>
</evidence>
<feature type="region of interest" description="Disordered" evidence="1">
    <location>
        <begin position="31"/>
        <end position="73"/>
    </location>
</feature>
<reference evidence="3 4" key="1">
    <citation type="journal article" date="2019" name="Emerg. Microbes Infect.">
        <title>Comprehensive subspecies identification of 175 nontuberculous mycobacteria species based on 7547 genomic profiles.</title>
        <authorList>
            <person name="Matsumoto Y."/>
            <person name="Kinjo T."/>
            <person name="Motooka D."/>
            <person name="Nabeya D."/>
            <person name="Jung N."/>
            <person name="Uechi K."/>
            <person name="Horii T."/>
            <person name="Iida T."/>
            <person name="Fujita J."/>
            <person name="Nakamura S."/>
        </authorList>
    </citation>
    <scope>NUCLEOTIDE SEQUENCE [LARGE SCALE GENOMIC DNA]</scope>
    <source>
        <strain evidence="3 4">JCM 30275</strain>
    </source>
</reference>
<dbReference type="AlphaFoldDB" id="A0A6N4W9Z3"/>
<evidence type="ECO:0000313" key="4">
    <source>
        <dbReference type="Proteomes" id="UP000467249"/>
    </source>
</evidence>
<organism evidence="3 4">
    <name type="scientific">Mycolicibacterium anyangense</name>
    <dbReference type="NCBI Taxonomy" id="1431246"/>
    <lineage>
        <taxon>Bacteria</taxon>
        <taxon>Bacillati</taxon>
        <taxon>Actinomycetota</taxon>
        <taxon>Actinomycetes</taxon>
        <taxon>Mycobacteriales</taxon>
        <taxon>Mycobacteriaceae</taxon>
        <taxon>Mycolicibacterium</taxon>
    </lineage>
</organism>
<feature type="chain" id="PRO_5027064196" evidence="2">
    <location>
        <begin position="31"/>
        <end position="198"/>
    </location>
</feature>
<feature type="compositionally biased region" description="Pro residues" evidence="1">
    <location>
        <begin position="44"/>
        <end position="58"/>
    </location>
</feature>
<sequence>MKQTLRYPLAVGAAALATFASLNLAPSAVADPAPADPGAGDAAPPAPGSAPAPGPAPAPELVSQSEPVSPDTVDAVSSACRKFGAALDLASSNYEEFAYATAGGGNSVNYQDPSINQYNLLGRTALREAAGSAMDAAGTPGLPAAVGDPMRTWSLHATKLILIMGLRGGGDSLNAAATDLNTDATNAQMACSLNGGRA</sequence>
<dbReference type="KEGG" id="many:MANY_22190"/>